<organism evidence="3 4">
    <name type="scientific">Duganella guangzhouensis</name>
    <dbReference type="NCBI Taxonomy" id="2666084"/>
    <lineage>
        <taxon>Bacteria</taxon>
        <taxon>Pseudomonadati</taxon>
        <taxon>Pseudomonadota</taxon>
        <taxon>Betaproteobacteria</taxon>
        <taxon>Burkholderiales</taxon>
        <taxon>Oxalobacteraceae</taxon>
        <taxon>Telluria group</taxon>
        <taxon>Duganella</taxon>
    </lineage>
</organism>
<comment type="similarity">
    <text evidence="1">Belongs to the RutC family.</text>
</comment>
<dbReference type="AlphaFoldDB" id="A0A6I2L4T7"/>
<dbReference type="EMBL" id="WKJK01000015">
    <property type="protein sequence ID" value="MRW93201.1"/>
    <property type="molecule type" value="Genomic_DNA"/>
</dbReference>
<dbReference type="InterPro" id="IPR006175">
    <property type="entry name" value="YjgF/YER057c/UK114"/>
</dbReference>
<protein>
    <submittedName>
        <fullName evidence="3">Reactive intermediate/imine deaminase</fullName>
    </submittedName>
</protein>
<dbReference type="NCBIfam" id="TIGR00004">
    <property type="entry name" value="Rid family detoxifying hydrolase"/>
    <property type="match status" value="1"/>
</dbReference>
<dbReference type="GO" id="GO:0005829">
    <property type="term" value="C:cytosol"/>
    <property type="evidence" value="ECO:0007669"/>
    <property type="project" value="TreeGrafter"/>
</dbReference>
<keyword evidence="2" id="KW-0732">Signal</keyword>
<dbReference type="Pfam" id="PF01042">
    <property type="entry name" value="Ribonuc_L-PSP"/>
    <property type="match status" value="1"/>
</dbReference>
<dbReference type="RefSeq" id="WP_154381363.1">
    <property type="nucleotide sequence ID" value="NZ_WKJK01000015.1"/>
</dbReference>
<feature type="signal peptide" evidence="2">
    <location>
        <begin position="1"/>
        <end position="20"/>
    </location>
</feature>
<dbReference type="FunFam" id="3.30.1330.40:FF:000001">
    <property type="entry name" value="L-PSP family endoribonuclease"/>
    <property type="match status" value="1"/>
</dbReference>
<evidence type="ECO:0000256" key="1">
    <source>
        <dbReference type="ARBA" id="ARBA00010552"/>
    </source>
</evidence>
<comment type="caution">
    <text evidence="3">The sequence shown here is derived from an EMBL/GenBank/DDBJ whole genome shotgun (WGS) entry which is preliminary data.</text>
</comment>
<dbReference type="PROSITE" id="PS01094">
    <property type="entry name" value="UPF0076"/>
    <property type="match status" value="1"/>
</dbReference>
<dbReference type="PANTHER" id="PTHR11803">
    <property type="entry name" value="2-IMINOBUTANOATE/2-IMINOPROPANOATE DEAMINASE RIDA"/>
    <property type="match status" value="1"/>
</dbReference>
<dbReference type="InterPro" id="IPR019897">
    <property type="entry name" value="RidA_CS"/>
</dbReference>
<dbReference type="Proteomes" id="UP000433309">
    <property type="component" value="Unassembled WGS sequence"/>
</dbReference>
<dbReference type="InterPro" id="IPR035959">
    <property type="entry name" value="RutC-like_sf"/>
</dbReference>
<evidence type="ECO:0000256" key="2">
    <source>
        <dbReference type="SAM" id="SignalP"/>
    </source>
</evidence>
<feature type="chain" id="PRO_5026125667" evidence="2">
    <location>
        <begin position="21"/>
        <end position="145"/>
    </location>
</feature>
<proteinExistence type="inferred from homology"/>
<keyword evidence="4" id="KW-1185">Reference proteome</keyword>
<name>A0A6I2L4T7_9BURK</name>
<accession>A0A6I2L4T7</accession>
<evidence type="ECO:0000313" key="4">
    <source>
        <dbReference type="Proteomes" id="UP000433309"/>
    </source>
</evidence>
<dbReference type="GO" id="GO:0019239">
    <property type="term" value="F:deaminase activity"/>
    <property type="evidence" value="ECO:0007669"/>
    <property type="project" value="TreeGrafter"/>
</dbReference>
<evidence type="ECO:0000313" key="3">
    <source>
        <dbReference type="EMBL" id="MRW93201.1"/>
    </source>
</evidence>
<reference evidence="3 4" key="1">
    <citation type="submission" date="2019-11" db="EMBL/GenBank/DDBJ databases">
        <title>Novel species isolated from a subtropical stream in China.</title>
        <authorList>
            <person name="Lu H."/>
        </authorList>
    </citation>
    <scope>NUCLEOTIDE SEQUENCE [LARGE SCALE GENOMIC DNA]</scope>
    <source>
        <strain evidence="3 4">FT80W</strain>
    </source>
</reference>
<dbReference type="CDD" id="cd00448">
    <property type="entry name" value="YjgF_YER057c_UK114_family"/>
    <property type="match status" value="1"/>
</dbReference>
<gene>
    <name evidence="3" type="ORF">GJ699_24720</name>
</gene>
<dbReference type="PANTHER" id="PTHR11803:SF39">
    <property type="entry name" value="2-IMINOBUTANOATE_2-IMINOPROPANOATE DEAMINASE"/>
    <property type="match status" value="1"/>
</dbReference>
<dbReference type="InterPro" id="IPR006056">
    <property type="entry name" value="RidA"/>
</dbReference>
<dbReference type="SUPFAM" id="SSF55298">
    <property type="entry name" value="YjgF-like"/>
    <property type="match status" value="1"/>
</dbReference>
<sequence>MKYSALACAAALMIAGIASAHEVISTKAAPEAIGPYSQAIKSGQTLYLSGQIPIDPQTGQLIAGGVEEQTQRVLENLKAVLAANGMSFDDVVSTTVYVKDLNDFAKLNAVYGQYFRNQPPARSTVQVARLPKDALLEISAIAIKP</sequence>
<dbReference type="Gene3D" id="3.30.1330.40">
    <property type="entry name" value="RutC-like"/>
    <property type="match status" value="1"/>
</dbReference>